<evidence type="ECO:0000313" key="3">
    <source>
        <dbReference type="EMBL" id="MBS2552535.1"/>
    </source>
</evidence>
<organism evidence="3 4">
    <name type="scientific">Catenulispora pinistramenti</name>
    <dbReference type="NCBI Taxonomy" id="2705254"/>
    <lineage>
        <taxon>Bacteria</taxon>
        <taxon>Bacillati</taxon>
        <taxon>Actinomycetota</taxon>
        <taxon>Actinomycetes</taxon>
        <taxon>Catenulisporales</taxon>
        <taxon>Catenulisporaceae</taxon>
        <taxon>Catenulispora</taxon>
    </lineage>
</organism>
<feature type="domain" description="Phosphatidic acid phosphatase type 2/haloperoxidase" evidence="2">
    <location>
        <begin position="121"/>
        <end position="230"/>
    </location>
</feature>
<dbReference type="RefSeq" id="WP_212018210.1">
    <property type="nucleotide sequence ID" value="NZ_JAAFYZ010000194.1"/>
</dbReference>
<dbReference type="InterPro" id="IPR000326">
    <property type="entry name" value="PAP2/HPO"/>
</dbReference>
<reference evidence="3 4" key="1">
    <citation type="submission" date="2020-02" db="EMBL/GenBank/DDBJ databases">
        <title>Acidophilic actinobacteria isolated from forest soil.</title>
        <authorList>
            <person name="Golinska P."/>
        </authorList>
    </citation>
    <scope>NUCLEOTIDE SEQUENCE [LARGE SCALE GENOMIC DNA]</scope>
    <source>
        <strain evidence="3 4">NL8</strain>
    </source>
</reference>
<dbReference type="CDD" id="cd03392">
    <property type="entry name" value="PAP2_like_2"/>
    <property type="match status" value="1"/>
</dbReference>
<keyword evidence="1" id="KW-0472">Membrane</keyword>
<dbReference type="Gene3D" id="1.20.144.10">
    <property type="entry name" value="Phosphatidic acid phosphatase type 2/haloperoxidase"/>
    <property type="match status" value="1"/>
</dbReference>
<accession>A0ABS5L2Q3</accession>
<comment type="caution">
    <text evidence="3">The sequence shown here is derived from an EMBL/GenBank/DDBJ whole genome shotgun (WGS) entry which is preliminary data.</text>
</comment>
<feature type="transmembrane region" description="Helical" evidence="1">
    <location>
        <begin position="93"/>
        <end position="114"/>
    </location>
</feature>
<protein>
    <submittedName>
        <fullName evidence="3">Phosphatase PAP2 family protein</fullName>
    </submittedName>
</protein>
<dbReference type="InterPro" id="IPR036938">
    <property type="entry name" value="PAP2/HPO_sf"/>
</dbReference>
<dbReference type="Pfam" id="PF01569">
    <property type="entry name" value="PAP2"/>
    <property type="match status" value="1"/>
</dbReference>
<keyword evidence="1" id="KW-1133">Transmembrane helix</keyword>
<evidence type="ECO:0000313" key="4">
    <source>
        <dbReference type="Proteomes" id="UP000730482"/>
    </source>
</evidence>
<dbReference type="Proteomes" id="UP000730482">
    <property type="component" value="Unassembled WGS sequence"/>
</dbReference>
<keyword evidence="1" id="KW-0812">Transmembrane</keyword>
<feature type="transmembrane region" description="Helical" evidence="1">
    <location>
        <begin position="121"/>
        <end position="141"/>
    </location>
</feature>
<dbReference type="SMART" id="SM00014">
    <property type="entry name" value="acidPPc"/>
    <property type="match status" value="1"/>
</dbReference>
<gene>
    <name evidence="3" type="ORF">KGQ19_37340</name>
</gene>
<feature type="transmembrane region" description="Helical" evidence="1">
    <location>
        <begin position="27"/>
        <end position="46"/>
    </location>
</feature>
<feature type="transmembrane region" description="Helical" evidence="1">
    <location>
        <begin position="190"/>
        <end position="209"/>
    </location>
</feature>
<evidence type="ECO:0000259" key="2">
    <source>
        <dbReference type="SMART" id="SM00014"/>
    </source>
</evidence>
<feature type="transmembrane region" description="Helical" evidence="1">
    <location>
        <begin position="221"/>
        <end position="240"/>
    </location>
</feature>
<evidence type="ECO:0000256" key="1">
    <source>
        <dbReference type="SAM" id="Phobius"/>
    </source>
</evidence>
<proteinExistence type="predicted"/>
<feature type="transmembrane region" description="Helical" evidence="1">
    <location>
        <begin position="161"/>
        <end position="183"/>
    </location>
</feature>
<dbReference type="EMBL" id="JAAFYZ010000194">
    <property type="protein sequence ID" value="MBS2552535.1"/>
    <property type="molecule type" value="Genomic_DNA"/>
</dbReference>
<name>A0ABS5L2Q3_9ACTN</name>
<keyword evidence="4" id="KW-1185">Reference proteome</keyword>
<sequence>MSDVRIEVADREQQAGRRWDSLRRPEVRIPLILLGIFLVLWVLVLARPTFLTSFDVWARDHIQNVAHATDGKHRWPVFKAIADLGGGVTVPGIPFQVQVPMTALAVVGLGAAAVRRSRRPVLAMAAGYAALLVVLVLKAIGDRPGPSMAGNALSGGLGYFPSGHTGNTMLGYGTAALILAYVFTGHRARVAIATAMTLWALAVGFSLVWMDYHWVSDVLGSYALCGAALFGVARVLGFRVSTPETERTRKHLAEDA</sequence>
<dbReference type="SUPFAM" id="SSF48317">
    <property type="entry name" value="Acid phosphatase/Vanadium-dependent haloperoxidase"/>
    <property type="match status" value="1"/>
</dbReference>